<dbReference type="OrthoDB" id="5453678at2"/>
<dbReference type="PANTHER" id="PTHR38139">
    <property type="entry name" value="GATE DOMAIN-CONTAINING PROTEIN"/>
    <property type="match status" value="1"/>
</dbReference>
<evidence type="ECO:0008006" key="4">
    <source>
        <dbReference type="Google" id="ProtNLM"/>
    </source>
</evidence>
<feature type="transmembrane region" description="Helical" evidence="1">
    <location>
        <begin position="98"/>
        <end position="119"/>
    </location>
</feature>
<sequence>MEPLTWAIVYKGLLMPLSRLVLFISAGLFVGILIETLNWTRFMAILAAPIARFGRLKDVAAASFSMAFFSGFTANNMLAEAYDKKQLSDKELVFSNLFNSFPVFCQHLPSLYGIILGYFSATPHVGWTYVGITLSAAFLRTLVIVFVGHFALPPLDEGCIPCRLEEAEKKRGKKHPLLLAWERFRKRLPKIAFITIPIYTAIFFARHYGLFHYIEQSLGQNMGMLDFLPPEALSIIAVQLLGEIHGSLTLAAALLGEGVLTAPQVILAMLVANILSSPMRAVRHQFPYYAGIFRPRMGLKLIVFNQTLRAASITLLAIGYLLLVYPG</sequence>
<feature type="transmembrane region" description="Helical" evidence="1">
    <location>
        <begin position="20"/>
        <end position="39"/>
    </location>
</feature>
<feature type="transmembrane region" description="Helical" evidence="1">
    <location>
        <begin position="261"/>
        <end position="282"/>
    </location>
</feature>
<proteinExistence type="predicted"/>
<keyword evidence="3" id="KW-1185">Reference proteome</keyword>
<feature type="transmembrane region" description="Helical" evidence="1">
    <location>
        <begin position="232"/>
        <end position="255"/>
    </location>
</feature>
<comment type="caution">
    <text evidence="2">The sequence shown here is derived from an EMBL/GenBank/DDBJ whole genome shotgun (WGS) entry which is preliminary data.</text>
</comment>
<evidence type="ECO:0000313" key="3">
    <source>
        <dbReference type="Proteomes" id="UP000438699"/>
    </source>
</evidence>
<feature type="transmembrane region" description="Helical" evidence="1">
    <location>
        <begin position="59"/>
        <end position="78"/>
    </location>
</feature>
<feature type="transmembrane region" description="Helical" evidence="1">
    <location>
        <begin position="126"/>
        <end position="147"/>
    </location>
</feature>
<organism evidence="2 3">
    <name type="scientific">Pseudodesulfovibrio senegalensis</name>
    <dbReference type="NCBI Taxonomy" id="1721087"/>
    <lineage>
        <taxon>Bacteria</taxon>
        <taxon>Pseudomonadati</taxon>
        <taxon>Thermodesulfobacteriota</taxon>
        <taxon>Desulfovibrionia</taxon>
        <taxon>Desulfovibrionales</taxon>
        <taxon>Desulfovibrionaceae</taxon>
    </lineage>
</organism>
<protein>
    <recommendedName>
        <fullName evidence="4">Nucleoside recognition protein</fullName>
    </recommendedName>
</protein>
<feature type="transmembrane region" description="Helical" evidence="1">
    <location>
        <begin position="303"/>
        <end position="325"/>
    </location>
</feature>
<keyword evidence="1" id="KW-0812">Transmembrane</keyword>
<gene>
    <name evidence="2" type="ORF">F8A88_09245</name>
</gene>
<evidence type="ECO:0000256" key="1">
    <source>
        <dbReference type="SAM" id="Phobius"/>
    </source>
</evidence>
<evidence type="ECO:0000313" key="2">
    <source>
        <dbReference type="EMBL" id="KAB1441767.1"/>
    </source>
</evidence>
<dbReference type="EMBL" id="WAIE01000003">
    <property type="protein sequence ID" value="KAB1441767.1"/>
    <property type="molecule type" value="Genomic_DNA"/>
</dbReference>
<reference evidence="2 3" key="1">
    <citation type="journal article" date="2017" name="Int. J. Syst. Evol. Microbiol.">
        <title>Desulfovibrio senegalensis sp. nov., a mesophilic sulfate reducer isolated from marine sediment.</title>
        <authorList>
            <person name="Thioye A."/>
            <person name="Gam Z.B.A."/>
            <person name="Mbengue M."/>
            <person name="Cayol J.L."/>
            <person name="Joseph-Bartoli M."/>
            <person name="Toure-Kane C."/>
            <person name="Labat M."/>
        </authorList>
    </citation>
    <scope>NUCLEOTIDE SEQUENCE [LARGE SCALE GENOMIC DNA]</scope>
    <source>
        <strain evidence="2 3">DSM 101509</strain>
    </source>
</reference>
<accession>A0A6N6N2G5</accession>
<feature type="transmembrane region" description="Helical" evidence="1">
    <location>
        <begin position="191"/>
        <end position="211"/>
    </location>
</feature>
<dbReference type="Proteomes" id="UP000438699">
    <property type="component" value="Unassembled WGS sequence"/>
</dbReference>
<name>A0A6N6N2G5_9BACT</name>
<keyword evidence="1" id="KW-1133">Transmembrane helix</keyword>
<dbReference type="InterPro" id="IPR038880">
    <property type="entry name" value="MJ0871-like"/>
</dbReference>
<keyword evidence="1" id="KW-0472">Membrane</keyword>
<dbReference type="AlphaFoldDB" id="A0A6N6N2G5"/>
<dbReference type="PANTHER" id="PTHR38139:SF1">
    <property type="entry name" value="NUCLEOSIDE TRANSPORTER_FEOB GTPASE GATE DOMAIN-CONTAINING PROTEIN"/>
    <property type="match status" value="1"/>
</dbReference>
<dbReference type="RefSeq" id="WP_151150859.1">
    <property type="nucleotide sequence ID" value="NZ_WAIE01000003.1"/>
</dbReference>